<dbReference type="EMBL" id="SBIQ01000017">
    <property type="protein sequence ID" value="KAF7684348.1"/>
    <property type="molecule type" value="Genomic_DNA"/>
</dbReference>
<dbReference type="InterPro" id="IPR006124">
    <property type="entry name" value="Metalloenzyme"/>
</dbReference>
<dbReference type="SUPFAM" id="SSF53649">
    <property type="entry name" value="Alkaline phosphatase-like"/>
    <property type="match status" value="1"/>
</dbReference>
<proteinExistence type="inferred from homology"/>
<comment type="pathway">
    <text evidence="2">Carbohydrate degradation; glycolysis; pyruvate from D-glyceraldehyde 3-phosphate: step 3/5.</text>
</comment>
<dbReference type="Pfam" id="PF06415">
    <property type="entry name" value="iPGM_N"/>
    <property type="match status" value="1"/>
</dbReference>
<organism evidence="11 12">
    <name type="scientific">Astathelohania contejeani</name>
    <dbReference type="NCBI Taxonomy" id="164912"/>
    <lineage>
        <taxon>Eukaryota</taxon>
        <taxon>Fungi</taxon>
        <taxon>Fungi incertae sedis</taxon>
        <taxon>Microsporidia</taxon>
        <taxon>Astathelohaniidae</taxon>
        <taxon>Astathelohania</taxon>
    </lineage>
</organism>
<dbReference type="InterPro" id="IPR005995">
    <property type="entry name" value="Pgm_bpd_ind"/>
</dbReference>
<sequence length="477" mass="53231">MKKVCLVVIDGWGESKQTTGNAILSARTPWMDLLKTSNKTYYLHAHGEYVGLPSGQMGNSEVGHMTIGSGRVVPGELVRINKEIERGGMNISSFSDFLQKRVHFIGLLSDGGVHSHINHLKALIKLYKTKEIFVHCIADGRDTAPKCYLNYHDELQKFLDKEGVGNIASVSGRFYSMDRDKRMERTNKSYEMLTKGPATQKPIQEIISEAYKIIKTDEFIEPVLLKEEGVIKSGDMVIFFNFRADRMRQLVKKVSEIPDISVITLTDYGIKAMPIFTKQKIDATLSEVISRAGYNQAHIAETEKYAHVTYFFNGGKEDSLRGEHRIMVPSPQVRSYDQKPEMSVFLVVEEVFKKMGEGVEFIVCNLAPPDMVGHTGNFNATKEAILATDESIGLIYEACKEKNYVLIVTADHGNAEEMIGENGEIITKHTTNKVPFIICGDEGKPKEGEYSLQDVAPTILNIMGIPCPKEMTGSSLS</sequence>
<evidence type="ECO:0000313" key="11">
    <source>
        <dbReference type="EMBL" id="KAF7684348.1"/>
    </source>
</evidence>
<comment type="caution">
    <text evidence="11">The sequence shown here is derived from an EMBL/GenBank/DDBJ whole genome shotgun (WGS) entry which is preliminary data.</text>
</comment>
<name>A0ABQ7I1K9_9MICR</name>
<evidence type="ECO:0000259" key="9">
    <source>
        <dbReference type="Pfam" id="PF01676"/>
    </source>
</evidence>
<dbReference type="PANTHER" id="PTHR31637">
    <property type="entry name" value="2,3-BISPHOSPHOGLYCERATE-INDEPENDENT PHOSPHOGLYCERATE MUTASE"/>
    <property type="match status" value="1"/>
</dbReference>
<evidence type="ECO:0000256" key="2">
    <source>
        <dbReference type="ARBA" id="ARBA00004798"/>
    </source>
</evidence>
<comment type="cofactor">
    <cofactor evidence="1">
        <name>Mn(2+)</name>
        <dbReference type="ChEBI" id="CHEBI:29035"/>
    </cofactor>
</comment>
<dbReference type="Gene3D" id="3.40.1450.10">
    <property type="entry name" value="BPG-independent phosphoglycerate mutase, domain B"/>
    <property type="match status" value="1"/>
</dbReference>
<dbReference type="Gene3D" id="3.40.720.10">
    <property type="entry name" value="Alkaline Phosphatase, subunit A"/>
    <property type="match status" value="1"/>
</dbReference>
<dbReference type="InterPro" id="IPR011258">
    <property type="entry name" value="BPG-indep_PGM_N"/>
</dbReference>
<evidence type="ECO:0000313" key="12">
    <source>
        <dbReference type="Proteomes" id="UP001516464"/>
    </source>
</evidence>
<dbReference type="EC" id="5.4.2.12" evidence="4"/>
<accession>A0ABQ7I1K9</accession>
<dbReference type="PANTHER" id="PTHR31637:SF0">
    <property type="entry name" value="2,3-BISPHOSPHOGLYCERATE-INDEPENDENT PHOSPHOGLYCERATE MUTASE"/>
    <property type="match status" value="1"/>
</dbReference>
<keyword evidence="5" id="KW-0479">Metal-binding</keyword>
<keyword evidence="6" id="KW-0324">Glycolysis</keyword>
<gene>
    <name evidence="11" type="primary">ipgm-1</name>
    <name evidence="11" type="ORF">TCON_0458</name>
</gene>
<evidence type="ECO:0000256" key="8">
    <source>
        <dbReference type="ARBA" id="ARBA00023235"/>
    </source>
</evidence>
<dbReference type="InterPro" id="IPR036646">
    <property type="entry name" value="PGAM_B_sf"/>
</dbReference>
<comment type="similarity">
    <text evidence="3">Belongs to the BPG-independent phosphoglycerate mutase family.</text>
</comment>
<evidence type="ECO:0000256" key="6">
    <source>
        <dbReference type="ARBA" id="ARBA00023152"/>
    </source>
</evidence>
<keyword evidence="7" id="KW-0464">Manganese</keyword>
<feature type="domain" description="BPG-independent PGAM N-terminal" evidence="10">
    <location>
        <begin position="99"/>
        <end position="255"/>
    </location>
</feature>
<dbReference type="SUPFAM" id="SSF64158">
    <property type="entry name" value="2,3-Bisphosphoglycerate-independent phosphoglycerate mutase, substrate-binding domain"/>
    <property type="match status" value="1"/>
</dbReference>
<dbReference type="HAMAP" id="MF_01038">
    <property type="entry name" value="GpmI"/>
    <property type="match status" value="1"/>
</dbReference>
<evidence type="ECO:0000256" key="5">
    <source>
        <dbReference type="ARBA" id="ARBA00022723"/>
    </source>
</evidence>
<reference evidence="11 12" key="1">
    <citation type="submission" date="2019-01" db="EMBL/GenBank/DDBJ databases">
        <title>Genomes sequencing and comparative genomics of infectious freshwater microsporidia, Cucumispora dikerogammari and Thelohania contejeani.</title>
        <authorList>
            <person name="Cormier A."/>
            <person name="Giraud I."/>
            <person name="Wattier R."/>
            <person name="Teixeira M."/>
            <person name="Grandjean F."/>
            <person name="Rigaud T."/>
            <person name="Cordaux R."/>
        </authorList>
    </citation>
    <scope>NUCLEOTIDE SEQUENCE [LARGE SCALE GENOMIC DNA]</scope>
    <source>
        <strain evidence="11">T1</strain>
        <tissue evidence="11">Spores</tissue>
    </source>
</reference>
<dbReference type="InterPro" id="IPR017850">
    <property type="entry name" value="Alkaline_phosphatase_core_sf"/>
</dbReference>
<keyword evidence="12" id="KW-1185">Reference proteome</keyword>
<evidence type="ECO:0000256" key="7">
    <source>
        <dbReference type="ARBA" id="ARBA00023211"/>
    </source>
</evidence>
<protein>
    <recommendedName>
        <fullName evidence="4">phosphoglycerate mutase (2,3-diphosphoglycerate-independent)</fullName>
        <ecNumber evidence="4">5.4.2.12</ecNumber>
    </recommendedName>
</protein>
<dbReference type="PIRSF" id="PIRSF001492">
    <property type="entry name" value="IPGAM"/>
    <property type="match status" value="1"/>
</dbReference>
<dbReference type="CDD" id="cd16010">
    <property type="entry name" value="iPGM"/>
    <property type="match status" value="1"/>
</dbReference>
<dbReference type="NCBIfam" id="TIGR01307">
    <property type="entry name" value="pgm_bpd_ind"/>
    <property type="match status" value="1"/>
</dbReference>
<evidence type="ECO:0000256" key="1">
    <source>
        <dbReference type="ARBA" id="ARBA00001936"/>
    </source>
</evidence>
<evidence type="ECO:0000256" key="3">
    <source>
        <dbReference type="ARBA" id="ARBA00008819"/>
    </source>
</evidence>
<evidence type="ECO:0000259" key="10">
    <source>
        <dbReference type="Pfam" id="PF06415"/>
    </source>
</evidence>
<keyword evidence="8" id="KW-0413">Isomerase</keyword>
<evidence type="ECO:0000256" key="4">
    <source>
        <dbReference type="ARBA" id="ARBA00012026"/>
    </source>
</evidence>
<dbReference type="Pfam" id="PF01676">
    <property type="entry name" value="Metalloenzyme"/>
    <property type="match status" value="1"/>
</dbReference>
<feature type="domain" description="Metalloenzyme" evidence="9">
    <location>
        <begin position="2"/>
        <end position="465"/>
    </location>
</feature>
<dbReference type="Proteomes" id="UP001516464">
    <property type="component" value="Unassembled WGS sequence"/>
</dbReference>